<dbReference type="GO" id="GO:0016628">
    <property type="term" value="F:oxidoreductase activity, acting on the CH-CH group of donors, NAD or NADP as acceptor"/>
    <property type="evidence" value="ECO:0007669"/>
    <property type="project" value="InterPro"/>
</dbReference>
<sequence>MNLMQEFDVIIVGAGPAGLRAAAKLAKGKARVLCVDKKQEIGVPKRCGEGLGLAWMNRLGIKPDKRWCLQPIYGAALYAPSGKCVEIKFNKVSGYVIERRIFEKELAKQAAQLNALIKTKCYAHSFERKNGKVIVSCTEQGIETQYSAPLVIAADGTEALAARKLGLNTAISLKDIDSGYQYEMANISFQNPNYINLFFGKEIAPRGYCWIFPKGKGHANVGIGIAAAERKTAKEYLDSFIESKPGLRNGSIIEVNAGTIPVGGFLEEMTADNLIVIGDAAHQVNPIHGGGMGIAMEAADIASEVALKALKRNDFSHSFLKQYTAEWYKTRGKNLQKLLRQRHMLEELSDDNFETLAKSISGEDVMKLAEADMVGSAKMVAKKLVRHPKLVKVMLKYLK</sequence>
<dbReference type="Pfam" id="PF00890">
    <property type="entry name" value="FAD_binding_2"/>
    <property type="match status" value="1"/>
</dbReference>
<evidence type="ECO:0000256" key="6">
    <source>
        <dbReference type="ARBA" id="ARBA00023209"/>
    </source>
</evidence>
<evidence type="ECO:0000256" key="5">
    <source>
        <dbReference type="ARBA" id="ARBA00023098"/>
    </source>
</evidence>
<evidence type="ECO:0000256" key="1">
    <source>
        <dbReference type="ARBA" id="ARBA00022516"/>
    </source>
</evidence>
<evidence type="ECO:0000256" key="7">
    <source>
        <dbReference type="ARBA" id="ARBA00023264"/>
    </source>
</evidence>
<reference evidence="10" key="1">
    <citation type="submission" date="2021-01" db="EMBL/GenBank/DDBJ databases">
        <title>Active Sulfur Cycling in an Early Earth Analoge.</title>
        <authorList>
            <person name="Hahn C.R."/>
            <person name="Youssef N.H."/>
            <person name="Elshahed M."/>
        </authorList>
    </citation>
    <scope>NUCLEOTIDE SEQUENCE</scope>
    <source>
        <strain evidence="10">Zod_Metabat.1151</strain>
    </source>
</reference>
<dbReference type="SUPFAM" id="SSF51905">
    <property type="entry name" value="FAD/NAD(P)-binding domain"/>
    <property type="match status" value="1"/>
</dbReference>
<organism evidence="10 11">
    <name type="scientific">Candidatus Iainarchaeum sp</name>
    <dbReference type="NCBI Taxonomy" id="3101447"/>
    <lineage>
        <taxon>Archaea</taxon>
        <taxon>Candidatus Iainarchaeota</taxon>
        <taxon>Candidatus Iainarchaeia</taxon>
        <taxon>Candidatus Iainarchaeales</taxon>
        <taxon>Candidatus Iainarchaeaceae</taxon>
        <taxon>Candidatus Iainarchaeum</taxon>
    </lineage>
</organism>
<dbReference type="GO" id="GO:0008654">
    <property type="term" value="P:phospholipid biosynthetic process"/>
    <property type="evidence" value="ECO:0007669"/>
    <property type="project" value="UniProtKB-KW"/>
</dbReference>
<protein>
    <submittedName>
        <fullName evidence="10">NAD(P)/FAD-dependent oxidoreductase</fullName>
    </submittedName>
</protein>
<dbReference type="Proteomes" id="UP000809243">
    <property type="component" value="Unassembled WGS sequence"/>
</dbReference>
<accession>A0A938YMJ4</accession>
<feature type="domain" description="FAD-dependent oxidoreductase 2 FAD-binding" evidence="8">
    <location>
        <begin position="8"/>
        <end position="50"/>
    </location>
</feature>
<dbReference type="InterPro" id="IPR003953">
    <property type="entry name" value="FAD-dep_OxRdtase_2_FAD-bd"/>
</dbReference>
<dbReference type="InterPro" id="IPR011777">
    <property type="entry name" value="Geranylgeranyl_Rdtase_fam"/>
</dbReference>
<keyword evidence="7" id="KW-1208">Phospholipid metabolism</keyword>
<evidence type="ECO:0000256" key="2">
    <source>
        <dbReference type="ARBA" id="ARBA00022630"/>
    </source>
</evidence>
<gene>
    <name evidence="10" type="ORF">JW744_00540</name>
</gene>
<keyword evidence="4" id="KW-0560">Oxidoreductase</keyword>
<dbReference type="Gene3D" id="3.50.50.60">
    <property type="entry name" value="FAD/NAD(P)-binding domain"/>
    <property type="match status" value="1"/>
</dbReference>
<comment type="caution">
    <text evidence="10">The sequence shown here is derived from an EMBL/GenBank/DDBJ whole genome shotgun (WGS) entry which is preliminary data.</text>
</comment>
<evidence type="ECO:0000256" key="4">
    <source>
        <dbReference type="ARBA" id="ARBA00023002"/>
    </source>
</evidence>
<evidence type="ECO:0000259" key="8">
    <source>
        <dbReference type="Pfam" id="PF00890"/>
    </source>
</evidence>
<evidence type="ECO:0000256" key="3">
    <source>
        <dbReference type="ARBA" id="ARBA00022827"/>
    </source>
</evidence>
<dbReference type="Pfam" id="PF22578">
    <property type="entry name" value="GGR_cat"/>
    <property type="match status" value="1"/>
</dbReference>
<dbReference type="InterPro" id="IPR036188">
    <property type="entry name" value="FAD/NAD-bd_sf"/>
</dbReference>
<dbReference type="PANTHER" id="PTHR42685">
    <property type="entry name" value="GERANYLGERANYL DIPHOSPHATE REDUCTASE"/>
    <property type="match status" value="1"/>
</dbReference>
<dbReference type="PRINTS" id="PR00420">
    <property type="entry name" value="RNGMNOXGNASE"/>
</dbReference>
<keyword evidence="6" id="KW-0594">Phospholipid biosynthesis</keyword>
<name>A0A938YMJ4_9ARCH</name>
<keyword evidence="3" id="KW-0274">FAD</keyword>
<feature type="domain" description="Digeranylgeranylglycerophospholipid reductase catalytic" evidence="9">
    <location>
        <begin position="175"/>
        <end position="259"/>
    </location>
</feature>
<dbReference type="NCBIfam" id="TIGR02032">
    <property type="entry name" value="GG-red-SF"/>
    <property type="match status" value="1"/>
</dbReference>
<dbReference type="AlphaFoldDB" id="A0A938YMJ4"/>
<dbReference type="EMBL" id="JAFGDB010000007">
    <property type="protein sequence ID" value="MBN2066938.1"/>
    <property type="molecule type" value="Genomic_DNA"/>
</dbReference>
<evidence type="ECO:0000259" key="9">
    <source>
        <dbReference type="Pfam" id="PF22578"/>
    </source>
</evidence>
<keyword evidence="2" id="KW-0285">Flavoprotein</keyword>
<evidence type="ECO:0000313" key="11">
    <source>
        <dbReference type="Proteomes" id="UP000809243"/>
    </source>
</evidence>
<keyword evidence="5" id="KW-0443">Lipid metabolism</keyword>
<proteinExistence type="predicted"/>
<dbReference type="InterPro" id="IPR050407">
    <property type="entry name" value="Geranylgeranyl_reductase"/>
</dbReference>
<dbReference type="PANTHER" id="PTHR42685:SF18">
    <property type="entry name" value="DIGERANYLGERANYLGLYCEROPHOSPHOLIPID REDUCTASE"/>
    <property type="match status" value="1"/>
</dbReference>
<keyword evidence="1" id="KW-0444">Lipid biosynthesis</keyword>
<evidence type="ECO:0000313" key="10">
    <source>
        <dbReference type="EMBL" id="MBN2066938.1"/>
    </source>
</evidence>
<dbReference type="InterPro" id="IPR054715">
    <property type="entry name" value="GGR_cat"/>
</dbReference>
<dbReference type="Gene3D" id="3.30.9.10">
    <property type="entry name" value="D-Amino Acid Oxidase, subunit A, domain 2"/>
    <property type="match status" value="1"/>
</dbReference>